<feature type="compositionally biased region" description="Low complexity" evidence="1">
    <location>
        <begin position="704"/>
        <end position="715"/>
    </location>
</feature>
<reference evidence="5" key="1">
    <citation type="submission" date="2011-12" db="EMBL/GenBank/DDBJ databases">
        <title>The Draft Genome of Lepisosteus oculatus.</title>
        <authorList>
            <consortium name="The Broad Institute Genome Assembly &amp; Analysis Group"/>
            <consortium name="Computational R&amp;D Group"/>
            <consortium name="and Sequencing Platform"/>
            <person name="Di Palma F."/>
            <person name="Alfoldi J."/>
            <person name="Johnson J."/>
            <person name="Berlin A."/>
            <person name="Gnerre S."/>
            <person name="Jaffe D."/>
            <person name="MacCallum I."/>
            <person name="Young S."/>
            <person name="Walker B.J."/>
            <person name="Lander E.S."/>
            <person name="Lindblad-Toh K."/>
        </authorList>
    </citation>
    <scope>NUCLEOTIDE SEQUENCE [LARGE SCALE GENOMIC DNA]</scope>
</reference>
<feature type="domain" description="TAF1C beta-propeller" evidence="2">
    <location>
        <begin position="240"/>
        <end position="287"/>
    </location>
</feature>
<dbReference type="STRING" id="7918.ENSLOCP00000004435"/>
<dbReference type="InterPro" id="IPR049087">
    <property type="entry name" value="TAF1C_beta-prop"/>
</dbReference>
<dbReference type="AlphaFoldDB" id="W5M7S7"/>
<feature type="domain" description="TAF1C helical bundle" evidence="3">
    <location>
        <begin position="396"/>
        <end position="615"/>
    </location>
</feature>
<keyword evidence="5" id="KW-1185">Reference proteome</keyword>
<dbReference type="GeneTree" id="ENSGT00390000010767"/>
<reference evidence="4" key="2">
    <citation type="submission" date="2025-08" db="UniProtKB">
        <authorList>
            <consortium name="Ensembl"/>
        </authorList>
    </citation>
    <scope>IDENTIFICATION</scope>
</reference>
<dbReference type="InterPro" id="IPR038801">
    <property type="entry name" value="TAF1C"/>
</dbReference>
<accession>W5M7S7</accession>
<dbReference type="PANTHER" id="PTHR15319:SF1">
    <property type="entry name" value="TATA BOX-BINDING PROTEIN-ASSOCIATED FACTOR RNA POLYMERASE I SUBUNIT C"/>
    <property type="match status" value="1"/>
</dbReference>
<organism evidence="4 5">
    <name type="scientific">Lepisosteus oculatus</name>
    <name type="common">Spotted gar</name>
    <dbReference type="NCBI Taxonomy" id="7918"/>
    <lineage>
        <taxon>Eukaryota</taxon>
        <taxon>Metazoa</taxon>
        <taxon>Chordata</taxon>
        <taxon>Craniata</taxon>
        <taxon>Vertebrata</taxon>
        <taxon>Euteleostomi</taxon>
        <taxon>Actinopterygii</taxon>
        <taxon>Neopterygii</taxon>
        <taxon>Holostei</taxon>
        <taxon>Semionotiformes</taxon>
        <taxon>Lepisosteidae</taxon>
        <taxon>Lepisosteus</taxon>
    </lineage>
</organism>
<evidence type="ECO:0000313" key="4">
    <source>
        <dbReference type="Ensembl" id="ENSLOCP00000004435.1"/>
    </source>
</evidence>
<dbReference type="EMBL" id="AHAT01012542">
    <property type="status" value="NOT_ANNOTATED_CDS"/>
    <property type="molecule type" value="Genomic_DNA"/>
</dbReference>
<proteinExistence type="predicted"/>
<dbReference type="PANTHER" id="PTHR15319">
    <property type="entry name" value="TATA BOX-BINDING PROTEIN ASSOCIATED FACTOR RNA POLYMERASE I SUBUNIT C"/>
    <property type="match status" value="1"/>
</dbReference>
<name>W5M7S7_LEPOC</name>
<reference evidence="4" key="3">
    <citation type="submission" date="2025-09" db="UniProtKB">
        <authorList>
            <consortium name="Ensembl"/>
        </authorList>
    </citation>
    <scope>IDENTIFICATION</scope>
</reference>
<dbReference type="Pfam" id="PF20641">
    <property type="entry name" value="TAF1C_beta-prop"/>
    <property type="match status" value="1"/>
</dbReference>
<feature type="region of interest" description="Disordered" evidence="1">
    <location>
        <begin position="591"/>
        <end position="616"/>
    </location>
</feature>
<dbReference type="InterPro" id="IPR049090">
    <property type="entry name" value="TAF1C_HB"/>
</dbReference>
<dbReference type="Proteomes" id="UP000018468">
    <property type="component" value="Linkage group LG2"/>
</dbReference>
<dbReference type="InParanoid" id="W5M7S7"/>
<feature type="compositionally biased region" description="Basic residues" evidence="1">
    <location>
        <begin position="716"/>
        <end position="726"/>
    </location>
</feature>
<dbReference type="GO" id="GO:0001164">
    <property type="term" value="F:RNA polymerase I core promoter sequence-specific DNA binding"/>
    <property type="evidence" value="ECO:0000318"/>
    <property type="project" value="GO_Central"/>
</dbReference>
<dbReference type="EMBL" id="AHAT01012543">
    <property type="status" value="NOT_ANNOTATED_CDS"/>
    <property type="molecule type" value="Genomic_DNA"/>
</dbReference>
<evidence type="ECO:0000256" key="1">
    <source>
        <dbReference type="SAM" id="MobiDB-lite"/>
    </source>
</evidence>
<feature type="compositionally biased region" description="Basic residues" evidence="1">
    <location>
        <begin position="591"/>
        <end position="606"/>
    </location>
</feature>
<sequence>MDFIENVGYRKCPLTYVQKRARSYSYLFDDVIYDIPPALLGELLHEELMMQSDRELFQEAATGGAMGYIPFEETDASQQGYLVYPRKAALNHLYFHKVVLEFQEDGGPRLSVRNKPVEFKLNGTIRQISADCVQDQESTHCALILNSGQKGWQRFKDSGKPKLTGIIFRTKLDAHLCKSRILGDSCHWFGKGTAHLTNGKRAVYWLGPALCTFSEPGEELWFVLHRLLGKRVFSPVLFSRSLVTAHDNSARRSSCQSPERHGQTLFRIGETAECKQRERVILPRYLRDVNAYHYLITTQYSAYIMDERFPGLPMIKWEHMMKYPPMFTQVLAGAPWGRSSKVLLGSQCCQELMLLQYSGGSQAACQSLGPPQKLCNPPDCLKHLPIQIPHRQESVAERLRSPGAGLAALYHNQGMESLCVLQLSAAGDIFYQMLRPESDPGSEDVPISTEPGRSPTIPVVASKKVLSRWKRWMAALFDMAERAPRETNSLWVVSTKKLMSSRAFRKHASEDGRYEEVKRELKETMRSRGVLQGSRTHLKALERVPLPEAVAPLDWGDDLSRRLTVAWEGRWNNWWVEKLGLNRDQKIMALRQKRKRQKESRARRRPALPASFTSSVGYQSDLDDRMSWCSATSNFGDVSSRVPRLPPGNKVVAPPDDPDEPDAGSFSTLGSPRPTGSFARSEQEWVPGHGSQNSQPARQTHPCVMPSSQSSVRSSQPKKKRSRMGF</sequence>
<protein>
    <submittedName>
        <fullName evidence="4">Wu:fj64h06</fullName>
    </submittedName>
</protein>
<evidence type="ECO:0000313" key="5">
    <source>
        <dbReference type="Proteomes" id="UP000018468"/>
    </source>
</evidence>
<feature type="region of interest" description="Disordered" evidence="1">
    <location>
        <begin position="636"/>
        <end position="726"/>
    </location>
</feature>
<dbReference type="GO" id="GO:0001650">
    <property type="term" value="C:fibrillar center"/>
    <property type="evidence" value="ECO:0000318"/>
    <property type="project" value="GO_Central"/>
</dbReference>
<dbReference type="OMA" id="CCRRWLK"/>
<dbReference type="eggNOG" id="ENOG502QTCT">
    <property type="taxonomic scope" value="Eukaryota"/>
</dbReference>
<evidence type="ECO:0000259" key="3">
    <source>
        <dbReference type="Pfam" id="PF20642"/>
    </source>
</evidence>
<dbReference type="Bgee" id="ENSLOCG00000003731">
    <property type="expression patterns" value="Expressed in ovary and 13 other cell types or tissues"/>
</dbReference>
<evidence type="ECO:0000259" key="2">
    <source>
        <dbReference type="Pfam" id="PF20641"/>
    </source>
</evidence>
<dbReference type="Ensembl" id="ENSLOCT00000004443.1">
    <property type="protein sequence ID" value="ENSLOCP00000004435.1"/>
    <property type="gene ID" value="ENSLOCG00000003731.1"/>
</dbReference>
<dbReference type="Pfam" id="PF20642">
    <property type="entry name" value="TAF1C_HB"/>
    <property type="match status" value="1"/>
</dbReference>